<dbReference type="SUPFAM" id="SSF56219">
    <property type="entry name" value="DNase I-like"/>
    <property type="match status" value="1"/>
</dbReference>
<dbReference type="InterPro" id="IPR005135">
    <property type="entry name" value="Endo/exonuclease/phosphatase"/>
</dbReference>
<sequence length="182" mass="21150">MRDFRPDTLGIAEVKPKNSANKPNIAEYNLNEVSNFNMFSKNVENDTGRGILLYVNAELEANEIKMDTPFEENLFVNININIHDKMLVGIIYRSESGSDENNSLLNDLITEACEKGYRKLLIMGDFNYPNIEWDTWFSKSEVKYNFISTLQDNYLYQAVHKPTRWRGNNRPNILDLLISNEE</sequence>
<comment type="caution">
    <text evidence="2">The sequence shown here is derived from an EMBL/GenBank/DDBJ whole genome shotgun (WGS) entry which is preliminary data.</text>
</comment>
<dbReference type="Gene3D" id="3.60.10.10">
    <property type="entry name" value="Endonuclease/exonuclease/phosphatase"/>
    <property type="match status" value="1"/>
</dbReference>
<proteinExistence type="predicted"/>
<dbReference type="InterPro" id="IPR036691">
    <property type="entry name" value="Endo/exonu/phosph_ase_sf"/>
</dbReference>
<dbReference type="GO" id="GO:0007508">
    <property type="term" value="P:larval heart development"/>
    <property type="evidence" value="ECO:0007669"/>
    <property type="project" value="TreeGrafter"/>
</dbReference>
<dbReference type="AlphaFoldDB" id="A0AA88XS68"/>
<organism evidence="2 3">
    <name type="scientific">Pinctada imbricata</name>
    <name type="common">Atlantic pearl-oyster</name>
    <name type="synonym">Pinctada martensii</name>
    <dbReference type="NCBI Taxonomy" id="66713"/>
    <lineage>
        <taxon>Eukaryota</taxon>
        <taxon>Metazoa</taxon>
        <taxon>Spiralia</taxon>
        <taxon>Lophotrochozoa</taxon>
        <taxon>Mollusca</taxon>
        <taxon>Bivalvia</taxon>
        <taxon>Autobranchia</taxon>
        <taxon>Pteriomorphia</taxon>
        <taxon>Pterioida</taxon>
        <taxon>Pterioidea</taxon>
        <taxon>Pteriidae</taxon>
        <taxon>Pinctada</taxon>
    </lineage>
</organism>
<dbReference type="GO" id="GO:0003824">
    <property type="term" value="F:catalytic activity"/>
    <property type="evidence" value="ECO:0007669"/>
    <property type="project" value="InterPro"/>
</dbReference>
<dbReference type="EMBL" id="VSWD01000012">
    <property type="protein sequence ID" value="KAK3086529.1"/>
    <property type="molecule type" value="Genomic_DNA"/>
</dbReference>
<reference evidence="2" key="1">
    <citation type="submission" date="2019-08" db="EMBL/GenBank/DDBJ databases">
        <title>The improved chromosome-level genome for the pearl oyster Pinctada fucata martensii using PacBio sequencing and Hi-C.</title>
        <authorList>
            <person name="Zheng Z."/>
        </authorList>
    </citation>
    <scope>NUCLEOTIDE SEQUENCE</scope>
    <source>
        <strain evidence="2">ZZ-2019</strain>
        <tissue evidence="2">Adductor muscle</tissue>
    </source>
</reference>
<dbReference type="GO" id="GO:0061343">
    <property type="term" value="P:cell adhesion involved in heart morphogenesis"/>
    <property type="evidence" value="ECO:0007669"/>
    <property type="project" value="TreeGrafter"/>
</dbReference>
<feature type="domain" description="Endonuclease/exonuclease/phosphatase" evidence="1">
    <location>
        <begin position="90"/>
        <end position="181"/>
    </location>
</feature>
<name>A0AA88XS68_PINIB</name>
<evidence type="ECO:0000313" key="3">
    <source>
        <dbReference type="Proteomes" id="UP001186944"/>
    </source>
</evidence>
<evidence type="ECO:0000259" key="1">
    <source>
        <dbReference type="Pfam" id="PF14529"/>
    </source>
</evidence>
<dbReference type="Proteomes" id="UP001186944">
    <property type="component" value="Unassembled WGS sequence"/>
</dbReference>
<keyword evidence="3" id="KW-1185">Reference proteome</keyword>
<dbReference type="GO" id="GO:0031012">
    <property type="term" value="C:extracellular matrix"/>
    <property type="evidence" value="ECO:0007669"/>
    <property type="project" value="TreeGrafter"/>
</dbReference>
<dbReference type="PANTHER" id="PTHR33395">
    <property type="entry name" value="TRANSCRIPTASE, PUTATIVE-RELATED-RELATED"/>
    <property type="match status" value="1"/>
</dbReference>
<accession>A0AA88XS68</accession>
<protein>
    <recommendedName>
        <fullName evidence="1">Endonuclease/exonuclease/phosphatase domain-containing protein</fullName>
    </recommendedName>
</protein>
<dbReference type="Pfam" id="PF14529">
    <property type="entry name" value="Exo_endo_phos_2"/>
    <property type="match status" value="1"/>
</dbReference>
<dbReference type="PANTHER" id="PTHR33395:SF22">
    <property type="entry name" value="REVERSE TRANSCRIPTASE DOMAIN-CONTAINING PROTEIN"/>
    <property type="match status" value="1"/>
</dbReference>
<evidence type="ECO:0000313" key="2">
    <source>
        <dbReference type="EMBL" id="KAK3086529.1"/>
    </source>
</evidence>
<gene>
    <name evidence="2" type="ORF">FSP39_019677</name>
</gene>